<gene>
    <name evidence="2" type="ORF">MCOR_6046</name>
</gene>
<keyword evidence="3" id="KW-1185">Reference proteome</keyword>
<dbReference type="AlphaFoldDB" id="A0A6J8AC20"/>
<feature type="compositionally biased region" description="Polar residues" evidence="1">
    <location>
        <begin position="1"/>
        <end position="10"/>
    </location>
</feature>
<dbReference type="Proteomes" id="UP000507470">
    <property type="component" value="Unassembled WGS sequence"/>
</dbReference>
<dbReference type="InterPro" id="IPR022179">
    <property type="entry name" value="CFAP276"/>
</dbReference>
<name>A0A6J8AC20_MYTCO</name>
<sequence>MASNTLSSRNPYPFPKVQNDADFYGPTFTEKEPYKQATHLAQNEDPWNRLNSKCTLSSSRREVFHFDPQAPKDSLDFILKSEYDHHDEFLRAKNETLYQPESKGSEHGRVLKNREKEIVPVKPYLCHPLHITDQKKKDSIHTIENAIDGHHTQTTNKGYSRKPDGGFFTT</sequence>
<protein>
    <submittedName>
        <fullName evidence="2">Uncharacterized protein C1orf194,Uncharacterized protein C1orf194 homolog</fullName>
    </submittedName>
</protein>
<proteinExistence type="predicted"/>
<dbReference type="OrthoDB" id="10013535at2759"/>
<dbReference type="EMBL" id="CACVKT020001115">
    <property type="protein sequence ID" value="CAC5365313.1"/>
    <property type="molecule type" value="Genomic_DNA"/>
</dbReference>
<feature type="region of interest" description="Disordered" evidence="1">
    <location>
        <begin position="149"/>
        <end position="170"/>
    </location>
</feature>
<evidence type="ECO:0000256" key="1">
    <source>
        <dbReference type="SAM" id="MobiDB-lite"/>
    </source>
</evidence>
<evidence type="ECO:0000313" key="2">
    <source>
        <dbReference type="EMBL" id="CAC5365313.1"/>
    </source>
</evidence>
<feature type="region of interest" description="Disordered" evidence="1">
    <location>
        <begin position="1"/>
        <end position="29"/>
    </location>
</feature>
<accession>A0A6J8AC20</accession>
<dbReference type="Pfam" id="PF12494">
    <property type="entry name" value="DUF3695"/>
    <property type="match status" value="1"/>
</dbReference>
<organism evidence="2 3">
    <name type="scientific">Mytilus coruscus</name>
    <name type="common">Sea mussel</name>
    <dbReference type="NCBI Taxonomy" id="42192"/>
    <lineage>
        <taxon>Eukaryota</taxon>
        <taxon>Metazoa</taxon>
        <taxon>Spiralia</taxon>
        <taxon>Lophotrochozoa</taxon>
        <taxon>Mollusca</taxon>
        <taxon>Bivalvia</taxon>
        <taxon>Autobranchia</taxon>
        <taxon>Pteriomorphia</taxon>
        <taxon>Mytilida</taxon>
        <taxon>Mytiloidea</taxon>
        <taxon>Mytilidae</taxon>
        <taxon>Mytilinae</taxon>
        <taxon>Mytilus</taxon>
    </lineage>
</organism>
<evidence type="ECO:0000313" key="3">
    <source>
        <dbReference type="Proteomes" id="UP000507470"/>
    </source>
</evidence>
<reference evidence="2 3" key="1">
    <citation type="submission" date="2020-06" db="EMBL/GenBank/DDBJ databases">
        <authorList>
            <person name="Li R."/>
            <person name="Bekaert M."/>
        </authorList>
    </citation>
    <scope>NUCLEOTIDE SEQUENCE [LARGE SCALE GENOMIC DNA]</scope>
    <source>
        <strain evidence="3">wild</strain>
    </source>
</reference>